<evidence type="ECO:0000313" key="6">
    <source>
        <dbReference type="EMBL" id="MCW4092574.1"/>
    </source>
</evidence>
<feature type="domain" description="Mannitol dehydrogenase N-terminal" evidence="3">
    <location>
        <begin position="29"/>
        <end position="279"/>
    </location>
</feature>
<evidence type="ECO:0000259" key="4">
    <source>
        <dbReference type="Pfam" id="PF08125"/>
    </source>
</evidence>
<evidence type="ECO:0000313" key="9">
    <source>
        <dbReference type="Proteomes" id="UP001204486"/>
    </source>
</evidence>
<dbReference type="InterPro" id="IPR013118">
    <property type="entry name" value="Mannitol_DH_C"/>
</dbReference>
<accession>A0A3E5DZS2</accession>
<dbReference type="InterPro" id="IPR000669">
    <property type="entry name" value="Mannitol_DH"/>
</dbReference>
<dbReference type="EMBL" id="QRVA01000042">
    <property type="protein sequence ID" value="RGS12070.1"/>
    <property type="molecule type" value="Genomic_DNA"/>
</dbReference>
<dbReference type="EMBL" id="JANDWN010000008">
    <property type="protein sequence ID" value="MCP9599291.1"/>
    <property type="molecule type" value="Genomic_DNA"/>
</dbReference>
<dbReference type="Proteomes" id="UP000283872">
    <property type="component" value="Unassembled WGS sequence"/>
</dbReference>
<dbReference type="Proteomes" id="UP001204486">
    <property type="component" value="Unassembled WGS sequence"/>
</dbReference>
<dbReference type="InterPro" id="IPR008927">
    <property type="entry name" value="6-PGluconate_DH-like_C_sf"/>
</dbReference>
<dbReference type="PANTHER" id="PTHR43362">
    <property type="entry name" value="MANNITOL DEHYDROGENASE DSF1-RELATED"/>
    <property type="match status" value="1"/>
</dbReference>
<dbReference type="InterPro" id="IPR050988">
    <property type="entry name" value="Mannitol_DH/Oxidoreductase"/>
</dbReference>
<dbReference type="Gene3D" id="3.40.50.720">
    <property type="entry name" value="NAD(P)-binding Rossmann-like Domain"/>
    <property type="match status" value="1"/>
</dbReference>
<keyword evidence="2" id="KW-0520">NAD</keyword>
<dbReference type="Pfam" id="PF01232">
    <property type="entry name" value="Mannitol_dh"/>
    <property type="match status" value="1"/>
</dbReference>
<sequence>MANLVNANAANATQVVKGYAYNRSLVKAGILHFGVGNFHRAHLEFMTNMLLENNTQQNWGICGAMILPGDERLYHALKKQDGEYTLTVCGRDDSIQVYQLGALVELYWGIEEQEQILNKIASKDIKIITLTITEGGYNISRQSGEFMLDNAQVAHDIQNPAKPVTAFGYVAEGLRRRKAAGNGPLTILSCDNLQHNGNTARKAFMTFVGAQDKELAAWMEENVTFPNSMVDRITPATRPADIERLNAQNGTCDEAPVYCEDFIQWVVEDNFAAGRPAWETVGAQMTDDVTAFENMKLSLLNASHTLLSYPSFLGGYRKVDAAMHDARIRKFVRAFMDEDITPYVPAPQDTDLEAYKQCLVERFGNRMVSDQVARLCFDGASKFPVYVMPNLEKMIADDASGKRQDVEFKRVAYLFAAYRHYLKYQVDDNGDAFEVADPWLTVDDHKAIDSDDALDFLGISAFTSTDLKAASHFVELYLKMVEDIKAKGAMKVLEDEIL</sequence>
<dbReference type="PANTHER" id="PTHR43362:SF1">
    <property type="entry name" value="MANNITOL DEHYDROGENASE 2-RELATED"/>
    <property type="match status" value="1"/>
</dbReference>
<dbReference type="EMBL" id="JAPDUS010000004">
    <property type="protein sequence ID" value="MCW4092574.1"/>
    <property type="molecule type" value="Genomic_DNA"/>
</dbReference>
<dbReference type="InterPro" id="IPR013328">
    <property type="entry name" value="6PGD_dom2"/>
</dbReference>
<reference evidence="5" key="2">
    <citation type="submission" date="2022-07" db="EMBL/GenBank/DDBJ databases">
        <title>Prevotella copri.</title>
        <authorList>
            <person name="Yang C."/>
        </authorList>
    </citation>
    <scope>NUCLEOTIDE SEQUENCE</scope>
    <source>
        <strain evidence="5">HF1476</strain>
    </source>
</reference>
<keyword evidence="1" id="KW-0560">Oxidoreductase</keyword>
<gene>
    <name evidence="7" type="ORF">DWY11_13055</name>
    <name evidence="5" type="ORF">NNC55_04880</name>
    <name evidence="6" type="ORF">ONT05_03210</name>
</gene>
<evidence type="ECO:0000313" key="5">
    <source>
        <dbReference type="EMBL" id="MCP9599291.1"/>
    </source>
</evidence>
<name>A0A3E5DZS2_9BACT</name>
<dbReference type="PRINTS" id="PR00084">
    <property type="entry name" value="MTLDHDRGNASE"/>
</dbReference>
<reference evidence="7 8" key="1">
    <citation type="submission" date="2018-08" db="EMBL/GenBank/DDBJ databases">
        <title>A genome reference for cultivated species of the human gut microbiota.</title>
        <authorList>
            <person name="Zou Y."/>
            <person name="Xue W."/>
            <person name="Luo G."/>
        </authorList>
    </citation>
    <scope>NUCLEOTIDE SEQUENCE [LARGE SCALE GENOMIC DNA]</scope>
    <source>
        <strain evidence="7 8">AF24-12</strain>
    </source>
</reference>
<dbReference type="AlphaFoldDB" id="A0A3E5DZS2"/>
<reference evidence="6" key="3">
    <citation type="submission" date="2022-11" db="EMBL/GenBank/DDBJ databases">
        <title>Genomic repertoires linked with pathogenic potency of arthritogenic Prevotella copri isolated from the gut of rheumatoid arthritis patients.</title>
        <authorList>
            <person name="Nii T."/>
            <person name="Maeda Y."/>
            <person name="Motooka D."/>
            <person name="Naito M."/>
            <person name="Matsumoto Y."/>
            <person name="Ogawa T."/>
            <person name="Oguro-Igashira E."/>
            <person name="Kishikawa T."/>
            <person name="Yamashita M."/>
            <person name="Koizumi S."/>
            <person name="Kurakawa T."/>
            <person name="Okumura R."/>
            <person name="Kayama H."/>
            <person name="Murakami M."/>
            <person name="Sakaguchi T."/>
            <person name="Das B."/>
            <person name="Nakamura S."/>
            <person name="Okada Y."/>
            <person name="Kumanogoh A."/>
            <person name="Takeda K."/>
        </authorList>
    </citation>
    <scope>NUCLEOTIDE SEQUENCE</scope>
    <source>
        <strain evidence="6">N016-13</strain>
    </source>
</reference>
<evidence type="ECO:0000256" key="1">
    <source>
        <dbReference type="ARBA" id="ARBA00023002"/>
    </source>
</evidence>
<dbReference type="SUPFAM" id="SSF51735">
    <property type="entry name" value="NAD(P)-binding Rossmann-fold domains"/>
    <property type="match status" value="1"/>
</dbReference>
<dbReference type="Gene3D" id="1.10.1040.10">
    <property type="entry name" value="N-(1-d-carboxylethyl)-l-norvaline Dehydrogenase, domain 2"/>
    <property type="match status" value="1"/>
</dbReference>
<dbReference type="Pfam" id="PF08125">
    <property type="entry name" value="Mannitol_dh_C"/>
    <property type="match status" value="1"/>
</dbReference>
<comment type="caution">
    <text evidence="5">The sequence shown here is derived from an EMBL/GenBank/DDBJ whole genome shotgun (WGS) entry which is preliminary data.</text>
</comment>
<evidence type="ECO:0000313" key="7">
    <source>
        <dbReference type="EMBL" id="RGS12070.1"/>
    </source>
</evidence>
<evidence type="ECO:0000313" key="8">
    <source>
        <dbReference type="Proteomes" id="UP000283872"/>
    </source>
</evidence>
<proteinExistence type="predicted"/>
<dbReference type="GO" id="GO:0019594">
    <property type="term" value="P:mannitol metabolic process"/>
    <property type="evidence" value="ECO:0007669"/>
    <property type="project" value="InterPro"/>
</dbReference>
<dbReference type="InterPro" id="IPR023027">
    <property type="entry name" value="Mannitol_DH_CS"/>
</dbReference>
<dbReference type="InterPro" id="IPR036291">
    <property type="entry name" value="NAD(P)-bd_dom_sf"/>
</dbReference>
<dbReference type="Proteomes" id="UP001209074">
    <property type="component" value="Unassembled WGS sequence"/>
</dbReference>
<dbReference type="SUPFAM" id="SSF48179">
    <property type="entry name" value="6-phosphogluconate dehydrogenase C-terminal domain-like"/>
    <property type="match status" value="1"/>
</dbReference>
<dbReference type="GO" id="GO:0016616">
    <property type="term" value="F:oxidoreductase activity, acting on the CH-OH group of donors, NAD or NADP as acceptor"/>
    <property type="evidence" value="ECO:0007669"/>
    <property type="project" value="TreeGrafter"/>
</dbReference>
<dbReference type="InterPro" id="IPR013131">
    <property type="entry name" value="Mannitol_DH_N"/>
</dbReference>
<feature type="domain" description="Mannitol dehydrogenase C-terminal" evidence="4">
    <location>
        <begin position="288"/>
        <end position="483"/>
    </location>
</feature>
<evidence type="ECO:0000256" key="2">
    <source>
        <dbReference type="ARBA" id="ARBA00023027"/>
    </source>
</evidence>
<protein>
    <submittedName>
        <fullName evidence="5">Mannitol dehydrogenase family protein</fullName>
    </submittedName>
</protein>
<dbReference type="PROSITE" id="PS00974">
    <property type="entry name" value="MANNITOL_DHGENASE"/>
    <property type="match status" value="1"/>
</dbReference>
<evidence type="ECO:0000259" key="3">
    <source>
        <dbReference type="Pfam" id="PF01232"/>
    </source>
</evidence>
<organism evidence="5 9">
    <name type="scientific">Segatella copri</name>
    <dbReference type="NCBI Taxonomy" id="165179"/>
    <lineage>
        <taxon>Bacteria</taxon>
        <taxon>Pseudomonadati</taxon>
        <taxon>Bacteroidota</taxon>
        <taxon>Bacteroidia</taxon>
        <taxon>Bacteroidales</taxon>
        <taxon>Prevotellaceae</taxon>
        <taxon>Segatella</taxon>
    </lineage>
</organism>